<proteinExistence type="predicted"/>
<dbReference type="PROSITE" id="PS51379">
    <property type="entry name" value="4FE4S_FER_2"/>
    <property type="match status" value="3"/>
</dbReference>
<evidence type="ECO:0000259" key="5">
    <source>
        <dbReference type="PROSITE" id="PS51379"/>
    </source>
</evidence>
<keyword evidence="7" id="KW-1185">Reference proteome</keyword>
<dbReference type="InterPro" id="IPR017900">
    <property type="entry name" value="4Fe4S_Fe_S_CS"/>
</dbReference>
<evidence type="ECO:0000256" key="1">
    <source>
        <dbReference type="ARBA" id="ARBA00022485"/>
    </source>
</evidence>
<dbReference type="GO" id="GO:0046872">
    <property type="term" value="F:metal ion binding"/>
    <property type="evidence" value="ECO:0007669"/>
    <property type="project" value="UniProtKB-KW"/>
</dbReference>
<sequence>MTQLALVIDLNVCVGCHACVTSCKEWNTSGTAGYMSDENPYGQDPTGTFFNRVQTFEVGVYPNTETVHFPKSCLHCEDPPCVPVCPTGASYKRDSDGIVLVDYDKCIGCKYCSWACPYGVREIDEQQKVMKKCTLCVDRIYDESLPEAERQPACVMACPTNARLFGDVHDAESEVSVAIRERGGYQLMPEWGTKPANHYLPRRKARIQIHEDELERVDNPLKKEGIHKGRVIDEPTLDDVTSW</sequence>
<feature type="domain" description="4Fe-4S ferredoxin-type" evidence="5">
    <location>
        <begin position="4"/>
        <end position="34"/>
    </location>
</feature>
<keyword evidence="3" id="KW-0408">Iron</keyword>
<dbReference type="SUPFAM" id="SSF54862">
    <property type="entry name" value="4Fe-4S ferredoxins"/>
    <property type="match status" value="1"/>
</dbReference>
<accession>A0A1Z4VN15</accession>
<dbReference type="PROSITE" id="PS00198">
    <property type="entry name" value="4FE4S_FER_1"/>
    <property type="match status" value="1"/>
</dbReference>
<feature type="domain" description="4Fe-4S ferredoxin-type" evidence="5">
    <location>
        <begin position="64"/>
        <end position="95"/>
    </location>
</feature>
<dbReference type="Gene3D" id="3.30.70.20">
    <property type="match status" value="2"/>
</dbReference>
<dbReference type="Pfam" id="PF13247">
    <property type="entry name" value="Fer4_11"/>
    <property type="match status" value="1"/>
</dbReference>
<dbReference type="InterPro" id="IPR017896">
    <property type="entry name" value="4Fe4S_Fe-S-bd"/>
</dbReference>
<dbReference type="EMBL" id="AP018052">
    <property type="protein sequence ID" value="BAZ92895.1"/>
    <property type="molecule type" value="Genomic_DNA"/>
</dbReference>
<evidence type="ECO:0000256" key="3">
    <source>
        <dbReference type="ARBA" id="ARBA00023004"/>
    </source>
</evidence>
<evidence type="ECO:0000256" key="2">
    <source>
        <dbReference type="ARBA" id="ARBA00022723"/>
    </source>
</evidence>
<keyword evidence="2" id="KW-0479">Metal-binding</keyword>
<dbReference type="Proteomes" id="UP000218765">
    <property type="component" value="Chromosome"/>
</dbReference>
<dbReference type="CDD" id="cd10551">
    <property type="entry name" value="PsrB"/>
    <property type="match status" value="1"/>
</dbReference>
<dbReference type="GO" id="GO:0051539">
    <property type="term" value="F:4 iron, 4 sulfur cluster binding"/>
    <property type="evidence" value="ECO:0007669"/>
    <property type="project" value="UniProtKB-KW"/>
</dbReference>
<keyword evidence="1" id="KW-0004">4Fe-4S</keyword>
<name>A0A1Z4VN15_9GAMM</name>
<reference evidence="6 7" key="1">
    <citation type="submission" date="2017-05" db="EMBL/GenBank/DDBJ databases">
        <title>Thiocyanate degradation by Thiohalobacter thiocyanaticus FOKN1.</title>
        <authorList>
            <person name="Oshiki M."/>
            <person name="Fukushima T."/>
            <person name="Kawano S."/>
            <person name="Nakagawa J."/>
        </authorList>
    </citation>
    <scope>NUCLEOTIDE SEQUENCE [LARGE SCALE GENOMIC DNA]</scope>
    <source>
        <strain evidence="6 7">FOKN1</strain>
    </source>
</reference>
<keyword evidence="4" id="KW-0411">Iron-sulfur</keyword>
<evidence type="ECO:0000256" key="4">
    <source>
        <dbReference type="ARBA" id="ARBA00023014"/>
    </source>
</evidence>
<dbReference type="PANTHER" id="PTHR43177">
    <property type="entry name" value="PROTEIN NRFC"/>
    <property type="match status" value="1"/>
</dbReference>
<dbReference type="RefSeq" id="WP_096364378.1">
    <property type="nucleotide sequence ID" value="NZ_AP018052.1"/>
</dbReference>
<dbReference type="OrthoDB" id="9779457at2"/>
<feature type="domain" description="4Fe-4S ferredoxin-type" evidence="5">
    <location>
        <begin position="97"/>
        <end position="126"/>
    </location>
</feature>
<dbReference type="InterPro" id="IPR050954">
    <property type="entry name" value="ET_IronSulfur_Cluster-Binding"/>
</dbReference>
<evidence type="ECO:0000313" key="7">
    <source>
        <dbReference type="Proteomes" id="UP000218765"/>
    </source>
</evidence>
<organism evidence="6 7">
    <name type="scientific">Thiohalobacter thiocyanaticus</name>
    <dbReference type="NCBI Taxonomy" id="585455"/>
    <lineage>
        <taxon>Bacteria</taxon>
        <taxon>Pseudomonadati</taxon>
        <taxon>Pseudomonadota</taxon>
        <taxon>Gammaproteobacteria</taxon>
        <taxon>Thiohalobacterales</taxon>
        <taxon>Thiohalobacteraceae</taxon>
        <taxon>Thiohalobacter</taxon>
    </lineage>
</organism>
<gene>
    <name evidence="6" type="ORF">FOKN1_0491</name>
</gene>
<dbReference type="KEGG" id="ttc:FOKN1_0491"/>
<protein>
    <submittedName>
        <fullName evidence="6">4Fe-4S ferredoxin iron-sulfur binding domain protein</fullName>
    </submittedName>
</protein>
<dbReference type="PANTHER" id="PTHR43177:SF3">
    <property type="entry name" value="PROTEIN NRFC HOMOLOG"/>
    <property type="match status" value="1"/>
</dbReference>
<dbReference type="AlphaFoldDB" id="A0A1Z4VN15"/>
<evidence type="ECO:0000313" key="6">
    <source>
        <dbReference type="EMBL" id="BAZ92895.1"/>
    </source>
</evidence>